<dbReference type="GO" id="GO:0016788">
    <property type="term" value="F:hydrolase activity, acting on ester bonds"/>
    <property type="evidence" value="ECO:0007669"/>
    <property type="project" value="UniProtKB-ARBA"/>
</dbReference>
<keyword evidence="1" id="KW-0812">Transmembrane</keyword>
<keyword evidence="3" id="KW-1185">Reference proteome</keyword>
<evidence type="ECO:0008006" key="4">
    <source>
        <dbReference type="Google" id="ProtNLM"/>
    </source>
</evidence>
<dbReference type="AlphaFoldDB" id="A0A4Q9FGD1"/>
<dbReference type="InterPro" id="IPR036514">
    <property type="entry name" value="SGNH_hydro_sf"/>
</dbReference>
<proteinExistence type="predicted"/>
<keyword evidence="1" id="KW-1133">Transmembrane helix</keyword>
<evidence type="ECO:0000313" key="3">
    <source>
        <dbReference type="Proteomes" id="UP000291142"/>
    </source>
</evidence>
<organism evidence="2 3">
    <name type="scientific">Hyunsoonleella flava</name>
    <dbReference type="NCBI Taxonomy" id="2527939"/>
    <lineage>
        <taxon>Bacteria</taxon>
        <taxon>Pseudomonadati</taxon>
        <taxon>Bacteroidota</taxon>
        <taxon>Flavobacteriia</taxon>
        <taxon>Flavobacteriales</taxon>
        <taxon>Flavobacteriaceae</taxon>
    </lineage>
</organism>
<name>A0A4Q9FGD1_9FLAO</name>
<dbReference type="Proteomes" id="UP000291142">
    <property type="component" value="Unassembled WGS sequence"/>
</dbReference>
<keyword evidence="1" id="KW-0472">Membrane</keyword>
<dbReference type="OrthoDB" id="1426759at2"/>
<accession>A0A4Q9FGD1</accession>
<sequence length="316" mass="37085">MKKLILKSIIYVFLIIVTLEFIVRAFHLHTEAPERYIDKFEVEKYLPNQTGYAVTGNRRQNFSEYKTNNFGFNSFREFNPSENKIEIALIGDSFIEGFHQDYDVSTGKKIETKLNNKVEVYEYGYGGYDLANQLFLIHAYKDHFKKIDHIIFYLKYENDLERSVFTPNYDRIAMLKSPLFRIRDNFKLLSYASSIGIIDPIKNMAIDIMHGKKEQQSISDDEKLNEDLKNLENFKTLINTFGFEKDRMSFLLDSSATSEVFLNYFNDNGYHIIDFSNTFNSSTEPPTLIYDMHWNDHGRDLIASEISTFINNKLNL</sequence>
<dbReference type="EMBL" id="SIRT01000001">
    <property type="protein sequence ID" value="TBN06503.1"/>
    <property type="molecule type" value="Genomic_DNA"/>
</dbReference>
<protein>
    <recommendedName>
        <fullName evidence="4">SGNH/GDSL hydrolase family protein</fullName>
    </recommendedName>
</protein>
<dbReference type="Gene3D" id="3.40.50.1110">
    <property type="entry name" value="SGNH hydrolase"/>
    <property type="match status" value="1"/>
</dbReference>
<evidence type="ECO:0000313" key="2">
    <source>
        <dbReference type="EMBL" id="TBN06503.1"/>
    </source>
</evidence>
<comment type="caution">
    <text evidence="2">The sequence shown here is derived from an EMBL/GenBank/DDBJ whole genome shotgun (WGS) entry which is preliminary data.</text>
</comment>
<dbReference type="SUPFAM" id="SSF52266">
    <property type="entry name" value="SGNH hydrolase"/>
    <property type="match status" value="1"/>
</dbReference>
<dbReference type="RefSeq" id="WP_130962490.1">
    <property type="nucleotide sequence ID" value="NZ_SIRT01000001.1"/>
</dbReference>
<feature type="transmembrane region" description="Helical" evidence="1">
    <location>
        <begin position="9"/>
        <end position="27"/>
    </location>
</feature>
<reference evidence="2 3" key="1">
    <citation type="submission" date="2019-02" db="EMBL/GenBank/DDBJ databases">
        <title>Hyunsoonleella sp., isolated from marine sediment.</title>
        <authorList>
            <person name="Liu B.-T."/>
        </authorList>
    </citation>
    <scope>NUCLEOTIDE SEQUENCE [LARGE SCALE GENOMIC DNA]</scope>
    <source>
        <strain evidence="2 3">T58</strain>
    </source>
</reference>
<evidence type="ECO:0000256" key="1">
    <source>
        <dbReference type="SAM" id="Phobius"/>
    </source>
</evidence>
<gene>
    <name evidence="2" type="ORF">EYD45_01065</name>
</gene>